<evidence type="ECO:0000256" key="1">
    <source>
        <dbReference type="SAM" id="MobiDB-lite"/>
    </source>
</evidence>
<dbReference type="AlphaFoldDB" id="A0A5B7GUG3"/>
<feature type="region of interest" description="Disordered" evidence="1">
    <location>
        <begin position="1"/>
        <end position="26"/>
    </location>
</feature>
<organism evidence="2 3">
    <name type="scientific">Portunus trituberculatus</name>
    <name type="common">Swimming crab</name>
    <name type="synonym">Neptunus trituberculatus</name>
    <dbReference type="NCBI Taxonomy" id="210409"/>
    <lineage>
        <taxon>Eukaryota</taxon>
        <taxon>Metazoa</taxon>
        <taxon>Ecdysozoa</taxon>
        <taxon>Arthropoda</taxon>
        <taxon>Crustacea</taxon>
        <taxon>Multicrustacea</taxon>
        <taxon>Malacostraca</taxon>
        <taxon>Eumalacostraca</taxon>
        <taxon>Eucarida</taxon>
        <taxon>Decapoda</taxon>
        <taxon>Pleocyemata</taxon>
        <taxon>Brachyura</taxon>
        <taxon>Eubrachyura</taxon>
        <taxon>Portunoidea</taxon>
        <taxon>Portunidae</taxon>
        <taxon>Portuninae</taxon>
        <taxon>Portunus</taxon>
    </lineage>
</organism>
<sequence length="62" mass="6818">MTRKEKLTDDTEFNPSAADDDTVSSSHPLKTARALFMSMTLDEAYLVTPHPSAGIYCSPQRA</sequence>
<keyword evidence="3" id="KW-1185">Reference proteome</keyword>
<gene>
    <name evidence="2" type="ORF">E2C01_055303</name>
</gene>
<name>A0A5B7GUG3_PORTR</name>
<proteinExistence type="predicted"/>
<comment type="caution">
    <text evidence="2">The sequence shown here is derived from an EMBL/GenBank/DDBJ whole genome shotgun (WGS) entry which is preliminary data.</text>
</comment>
<evidence type="ECO:0000313" key="3">
    <source>
        <dbReference type="Proteomes" id="UP000324222"/>
    </source>
</evidence>
<dbReference type="Proteomes" id="UP000324222">
    <property type="component" value="Unassembled WGS sequence"/>
</dbReference>
<protein>
    <submittedName>
        <fullName evidence="2">Uncharacterized protein</fullName>
    </submittedName>
</protein>
<accession>A0A5B7GUG3</accession>
<reference evidence="2 3" key="1">
    <citation type="submission" date="2019-05" db="EMBL/GenBank/DDBJ databases">
        <title>Another draft genome of Portunus trituberculatus and its Hox gene families provides insights of decapod evolution.</title>
        <authorList>
            <person name="Jeong J.-H."/>
            <person name="Song I."/>
            <person name="Kim S."/>
            <person name="Choi T."/>
            <person name="Kim D."/>
            <person name="Ryu S."/>
            <person name="Kim W."/>
        </authorList>
    </citation>
    <scope>NUCLEOTIDE SEQUENCE [LARGE SCALE GENOMIC DNA]</scope>
    <source>
        <tissue evidence="2">Muscle</tissue>
    </source>
</reference>
<evidence type="ECO:0000313" key="2">
    <source>
        <dbReference type="EMBL" id="MPC61236.1"/>
    </source>
</evidence>
<dbReference type="EMBL" id="VSRR010018318">
    <property type="protein sequence ID" value="MPC61236.1"/>
    <property type="molecule type" value="Genomic_DNA"/>
</dbReference>